<feature type="transmembrane region" description="Helical" evidence="9">
    <location>
        <begin position="81"/>
        <end position="105"/>
    </location>
</feature>
<dbReference type="Gene3D" id="1.20.1560.10">
    <property type="entry name" value="ABC transporter type 1, transmembrane domain"/>
    <property type="match status" value="2"/>
</dbReference>
<keyword evidence="7 9" id="KW-1133">Transmembrane helix</keyword>
<evidence type="ECO:0000256" key="4">
    <source>
        <dbReference type="ARBA" id="ARBA00022737"/>
    </source>
</evidence>
<organism evidence="12 13">
    <name type="scientific">Pholiota conissans</name>
    <dbReference type="NCBI Taxonomy" id="109636"/>
    <lineage>
        <taxon>Eukaryota</taxon>
        <taxon>Fungi</taxon>
        <taxon>Dikarya</taxon>
        <taxon>Basidiomycota</taxon>
        <taxon>Agaricomycotina</taxon>
        <taxon>Agaricomycetes</taxon>
        <taxon>Agaricomycetidae</taxon>
        <taxon>Agaricales</taxon>
        <taxon>Agaricineae</taxon>
        <taxon>Strophariaceae</taxon>
        <taxon>Pholiota</taxon>
    </lineage>
</organism>
<feature type="transmembrane region" description="Helical" evidence="9">
    <location>
        <begin position="152"/>
        <end position="169"/>
    </location>
</feature>
<evidence type="ECO:0000256" key="1">
    <source>
        <dbReference type="ARBA" id="ARBA00004141"/>
    </source>
</evidence>
<feature type="transmembrane region" description="Helical" evidence="9">
    <location>
        <begin position="1224"/>
        <end position="1246"/>
    </location>
</feature>
<dbReference type="CDD" id="cd18604">
    <property type="entry name" value="ABC_6TM_VMR1_D2_like"/>
    <property type="match status" value="1"/>
</dbReference>
<feature type="transmembrane region" description="Helical" evidence="9">
    <location>
        <begin position="189"/>
        <end position="208"/>
    </location>
</feature>
<evidence type="ECO:0000256" key="5">
    <source>
        <dbReference type="ARBA" id="ARBA00022741"/>
    </source>
</evidence>
<dbReference type="Proteomes" id="UP000807469">
    <property type="component" value="Unassembled WGS sequence"/>
</dbReference>
<dbReference type="SUPFAM" id="SSF52540">
    <property type="entry name" value="P-loop containing nucleoside triphosphate hydrolases"/>
    <property type="match status" value="2"/>
</dbReference>
<dbReference type="InterPro" id="IPR017871">
    <property type="entry name" value="ABC_transporter-like_CS"/>
</dbReference>
<evidence type="ECO:0000256" key="7">
    <source>
        <dbReference type="ARBA" id="ARBA00022989"/>
    </source>
</evidence>
<dbReference type="InterPro" id="IPR050173">
    <property type="entry name" value="ABC_transporter_C-like"/>
</dbReference>
<dbReference type="PROSITE" id="PS50929">
    <property type="entry name" value="ABC_TM1F"/>
    <property type="match status" value="2"/>
</dbReference>
<feature type="domain" description="ABC transmembrane type-1" evidence="11">
    <location>
        <begin position="302"/>
        <end position="628"/>
    </location>
</feature>
<dbReference type="SUPFAM" id="SSF90123">
    <property type="entry name" value="ABC transporter transmembrane region"/>
    <property type="match status" value="2"/>
</dbReference>
<dbReference type="CDD" id="cd03244">
    <property type="entry name" value="ABCC_MRP_domain2"/>
    <property type="match status" value="1"/>
</dbReference>
<feature type="domain" description="ABC transmembrane type-1" evidence="11">
    <location>
        <begin position="980"/>
        <end position="1218"/>
    </location>
</feature>
<dbReference type="FunFam" id="1.20.1560.10:FF:000013">
    <property type="entry name" value="ABC transporter C family member 2"/>
    <property type="match status" value="1"/>
</dbReference>
<feature type="transmembrane region" description="Helical" evidence="9">
    <location>
        <begin position="452"/>
        <end position="472"/>
    </location>
</feature>
<dbReference type="CDD" id="cd18596">
    <property type="entry name" value="ABC_6TM_VMR1_D1_like"/>
    <property type="match status" value="1"/>
</dbReference>
<dbReference type="CDD" id="cd03250">
    <property type="entry name" value="ABCC_MRP_domain1"/>
    <property type="match status" value="1"/>
</dbReference>
<dbReference type="SMART" id="SM00382">
    <property type="entry name" value="AAA"/>
    <property type="match status" value="2"/>
</dbReference>
<dbReference type="InterPro" id="IPR027417">
    <property type="entry name" value="P-loop_NTPase"/>
</dbReference>
<dbReference type="InterPro" id="IPR003439">
    <property type="entry name" value="ABC_transporter-like_ATP-bd"/>
</dbReference>
<feature type="transmembrane region" description="Helical" evidence="9">
    <location>
        <begin position="1193"/>
        <end position="1218"/>
    </location>
</feature>
<sequence>MRAKGPNHVIGDVLFNDTLAIPFAATLLFASIQTIHGLVNTFKSVWSKSSRLADEDECGPDATIPRGWPHSQVENLGGRPIFLFAVARLAGCIALFIISVATFVTCDKLRSDVPVFRLLTECSELGLAVTFSYSCSLAITSLTVAKWSTRATRYNIALLLVTFGTYAQRDLWPLATYTLEPQDIAEGPILWAKIAILFATAIIIPLFVPRRYIPVNPKDADAMPNSEQTCSIFSLITYSFLDPIIFLRSSTARLRLDQLPPLSDTDYSTNLRERVFSRLDPFKGTHQHLMFGLFRVFWKEFAIIPILMVCEAICLLLSPVAVYHILRYLESSGHTDDNIRPWFWIFCMFLGPIGNALAFQMYCFINIRTFVWIESILIQLLFQHSLRIRMKAGGEDIDRLDTETITNTNQKVSISAAGATRGGKGMRSDNTIGKLNNFVTTDVHNISEARDFFVLLLFAPLQTCLCITYLYQIIGWSVFVGVVAMIALIPVPGYIASLTQKVQRERMKMASHMSCALHSRFHIESVPLAISVIRMIKLFGWEGRIVDRVNRRRIDELACLWKLKVSLSIRNSLINFMPIIGMIVSYATYTVIMKQDLTPSKIFGAMSVFYMLRLQLYRLSLHTNVVIQGKVSLDRVNDFLHNAELLDAFTRTPNADVTSDATVLKDQSAVGFNNAEFSWSLDSKNGSLMPSSRIFRLRIDGELLFKPNCINLIVGPTGSGKTSLLMALLGEMYFVCTSTDSWFNLPRDGGVAYAAQESWIQNDTIRDNILFGNPFDELRYRKVLRQCALEPDLELFEAGDATEVGEKGLTLSGGQKARVTLARALYSPAKIILLDDVFAALDVHTSSWIVEKCFKGDLVKGRTILLVTHNIALATPVAKFIVSIGPDGSIRTQGTEIQDSLEHDAELAAESQRDREAVELANEQYDASNAPKAKAVDGKLVVAEEIAEGHITWKSLKLFVRSLGGDYPLIFYSTWMSTFLLTDWANTFQTWFLGHWGSQYEIHSPSEVNVFYYLGIYTSILCTTILVIALANIFFVYGSMRASRVINKMLVESILGSTLRWLDQTPTARMIARCTQDIRAVDGPIPSSFLTLTQIGTSLFSQIGVIIIFTPVFIAPGAVVAALGFYLGNLYLKAQLPVKRAMSNARSPLLGHFHAAIVGMVSIRAYGAEMAFKDELLKRIDHQSRMVRISYNLNRWIGLRADCIGALFTVSLASYLVYGDRHLGAANTGFALNMCLKFCGAILYWVRTFNDLEVQTNSLERIQGYIDIEHEPKPTKEGKPPASWPTSGDLRVKHLSARYSETGPRVLHDLNFTVKSGERIGVVGRTGSGKSSLTLALLRCILTEGDVYYDGLPTSSINLDSLRSNITIIPQTPELLSGTLRRNLDPFEQHDDATLNNSLRDAGLFALQEEMGEGQITLDSNIASGGANLSVGQRQILALARAMVRGSKLLILDEATSAIDYKTDSVIQATLRHRLPADVTVITVAHRLQTIMDSDKIMVLDAGRIVEFNTPAALLGNKNGALRALIDGSGDKAVLYSMAQGTSAT</sequence>
<evidence type="ECO:0000256" key="2">
    <source>
        <dbReference type="ARBA" id="ARBA00022448"/>
    </source>
</evidence>
<dbReference type="EMBL" id="MU155183">
    <property type="protein sequence ID" value="KAF9481115.1"/>
    <property type="molecule type" value="Genomic_DNA"/>
</dbReference>
<evidence type="ECO:0000256" key="8">
    <source>
        <dbReference type="ARBA" id="ARBA00023136"/>
    </source>
</evidence>
<comment type="subcellular location">
    <subcellularLocation>
        <location evidence="1">Membrane</location>
        <topology evidence="1">Multi-pass membrane protein</topology>
    </subcellularLocation>
</comment>
<dbReference type="InterPro" id="IPR003593">
    <property type="entry name" value="AAA+_ATPase"/>
</dbReference>
<feature type="transmembrane region" description="Helical" evidence="9">
    <location>
        <begin position="572"/>
        <end position="592"/>
    </location>
</feature>
<evidence type="ECO:0000259" key="11">
    <source>
        <dbReference type="PROSITE" id="PS50929"/>
    </source>
</evidence>
<dbReference type="PROSITE" id="PS50893">
    <property type="entry name" value="ABC_TRANSPORTER_2"/>
    <property type="match status" value="2"/>
</dbReference>
<keyword evidence="13" id="KW-1185">Reference proteome</keyword>
<dbReference type="GO" id="GO:0005524">
    <property type="term" value="F:ATP binding"/>
    <property type="evidence" value="ECO:0007669"/>
    <property type="project" value="UniProtKB-KW"/>
</dbReference>
<gene>
    <name evidence="12" type="ORF">BDN70DRAFT_855648</name>
</gene>
<feature type="transmembrane region" description="Helical" evidence="9">
    <location>
        <begin position="20"/>
        <end position="42"/>
    </location>
</feature>
<keyword evidence="6" id="KW-0067">ATP-binding</keyword>
<dbReference type="PANTHER" id="PTHR24223">
    <property type="entry name" value="ATP-BINDING CASSETTE SUB-FAMILY C"/>
    <property type="match status" value="1"/>
</dbReference>
<dbReference type="Pfam" id="PF00664">
    <property type="entry name" value="ABC_membrane"/>
    <property type="match status" value="2"/>
</dbReference>
<feature type="transmembrane region" description="Helical" evidence="9">
    <location>
        <begin position="342"/>
        <end position="365"/>
    </location>
</feature>
<evidence type="ECO:0000256" key="9">
    <source>
        <dbReference type="SAM" id="Phobius"/>
    </source>
</evidence>
<keyword evidence="5" id="KW-0547">Nucleotide-binding</keyword>
<dbReference type="InterPro" id="IPR036640">
    <property type="entry name" value="ABC1_TM_sf"/>
</dbReference>
<feature type="domain" description="ABC transporter" evidence="10">
    <location>
        <begin position="1290"/>
        <end position="1527"/>
    </location>
</feature>
<dbReference type="Pfam" id="PF00005">
    <property type="entry name" value="ABC_tran"/>
    <property type="match status" value="2"/>
</dbReference>
<dbReference type="InterPro" id="IPR011527">
    <property type="entry name" value="ABC1_TM_dom"/>
</dbReference>
<evidence type="ECO:0000256" key="6">
    <source>
        <dbReference type="ARBA" id="ARBA00022840"/>
    </source>
</evidence>
<feature type="transmembrane region" description="Helical" evidence="9">
    <location>
        <begin position="1103"/>
        <end position="1132"/>
    </location>
</feature>
<protein>
    <submittedName>
        <fullName evidence="12">Multidrug resistance-associated ABC transporter</fullName>
    </submittedName>
</protein>
<evidence type="ECO:0000256" key="3">
    <source>
        <dbReference type="ARBA" id="ARBA00022692"/>
    </source>
</evidence>
<keyword evidence="4" id="KW-0677">Repeat</keyword>
<dbReference type="OrthoDB" id="6500128at2759"/>
<dbReference type="GO" id="GO:0016887">
    <property type="term" value="F:ATP hydrolysis activity"/>
    <property type="evidence" value="ECO:0007669"/>
    <property type="project" value="InterPro"/>
</dbReference>
<evidence type="ECO:0000313" key="12">
    <source>
        <dbReference type="EMBL" id="KAF9481115.1"/>
    </source>
</evidence>
<dbReference type="FunFam" id="3.40.50.300:FF:000838">
    <property type="entry name" value="ABC multidrug transporter (Eurofung)"/>
    <property type="match status" value="1"/>
</dbReference>
<evidence type="ECO:0000313" key="13">
    <source>
        <dbReference type="Proteomes" id="UP000807469"/>
    </source>
</evidence>
<proteinExistence type="predicted"/>
<keyword evidence="2" id="KW-0813">Transport</keyword>
<comment type="caution">
    <text evidence="12">The sequence shown here is derived from an EMBL/GenBank/DDBJ whole genome shotgun (WGS) entry which is preliminary data.</text>
</comment>
<dbReference type="GO" id="GO:0016020">
    <property type="term" value="C:membrane"/>
    <property type="evidence" value="ECO:0007669"/>
    <property type="project" value="UniProtKB-SubCell"/>
</dbReference>
<dbReference type="GO" id="GO:0140359">
    <property type="term" value="F:ABC-type transporter activity"/>
    <property type="evidence" value="ECO:0007669"/>
    <property type="project" value="InterPro"/>
</dbReference>
<dbReference type="PANTHER" id="PTHR24223:SF356">
    <property type="entry name" value="ATP-BINDING CASSETTE TRANSPORTER ABC4"/>
    <property type="match status" value="1"/>
</dbReference>
<feature type="transmembrane region" description="Helical" evidence="9">
    <location>
        <begin position="1010"/>
        <end position="1038"/>
    </location>
</feature>
<feature type="transmembrane region" description="Helical" evidence="9">
    <location>
        <begin position="478"/>
        <end position="499"/>
    </location>
</feature>
<feature type="transmembrane region" description="Helical" evidence="9">
    <location>
        <begin position="301"/>
        <end position="322"/>
    </location>
</feature>
<dbReference type="Gene3D" id="3.40.50.300">
    <property type="entry name" value="P-loop containing nucleotide triphosphate hydrolases"/>
    <property type="match status" value="2"/>
</dbReference>
<reference evidence="12" key="1">
    <citation type="submission" date="2020-11" db="EMBL/GenBank/DDBJ databases">
        <authorList>
            <consortium name="DOE Joint Genome Institute"/>
            <person name="Ahrendt S."/>
            <person name="Riley R."/>
            <person name="Andreopoulos W."/>
            <person name="Labutti K."/>
            <person name="Pangilinan J."/>
            <person name="Ruiz-Duenas F.J."/>
            <person name="Barrasa J.M."/>
            <person name="Sanchez-Garcia M."/>
            <person name="Camarero S."/>
            <person name="Miyauchi S."/>
            <person name="Serrano A."/>
            <person name="Linde D."/>
            <person name="Babiker R."/>
            <person name="Drula E."/>
            <person name="Ayuso-Fernandez I."/>
            <person name="Pacheco R."/>
            <person name="Padilla G."/>
            <person name="Ferreira P."/>
            <person name="Barriuso J."/>
            <person name="Kellner H."/>
            <person name="Castanera R."/>
            <person name="Alfaro M."/>
            <person name="Ramirez L."/>
            <person name="Pisabarro A.G."/>
            <person name="Kuo A."/>
            <person name="Tritt A."/>
            <person name="Lipzen A."/>
            <person name="He G."/>
            <person name="Yan M."/>
            <person name="Ng V."/>
            <person name="Cullen D."/>
            <person name="Martin F."/>
            <person name="Rosso M.-N."/>
            <person name="Henrissat B."/>
            <person name="Hibbett D."/>
            <person name="Martinez A.T."/>
            <person name="Grigoriev I.V."/>
        </authorList>
    </citation>
    <scope>NUCLEOTIDE SEQUENCE</scope>
    <source>
        <strain evidence="12">CIRM-BRFM 674</strain>
    </source>
</reference>
<evidence type="ECO:0000259" key="10">
    <source>
        <dbReference type="PROSITE" id="PS50893"/>
    </source>
</evidence>
<keyword evidence="8 9" id="KW-0472">Membrane</keyword>
<keyword evidence="3 9" id="KW-0812">Transmembrane</keyword>
<name>A0A9P5Z6Q2_9AGAR</name>
<feature type="domain" description="ABC transporter" evidence="10">
    <location>
        <begin position="681"/>
        <end position="912"/>
    </location>
</feature>
<accession>A0A9P5Z6Q2</accession>
<dbReference type="PROSITE" id="PS00211">
    <property type="entry name" value="ABC_TRANSPORTER_1"/>
    <property type="match status" value="1"/>
</dbReference>